<dbReference type="Gene3D" id="3.50.50.60">
    <property type="entry name" value="FAD/NAD(P)-binding domain"/>
    <property type="match status" value="1"/>
</dbReference>
<gene>
    <name evidence="2" type="ORF">APZ16_01720</name>
</gene>
<evidence type="ECO:0000259" key="1">
    <source>
        <dbReference type="Pfam" id="PF01494"/>
    </source>
</evidence>
<dbReference type="Pfam" id="PF01494">
    <property type="entry name" value="FAD_binding_3"/>
    <property type="match status" value="1"/>
</dbReference>
<dbReference type="Gene3D" id="3.30.9.10">
    <property type="entry name" value="D-Amino Acid Oxidase, subunit A, domain 2"/>
    <property type="match status" value="1"/>
</dbReference>
<feature type="domain" description="FAD-binding" evidence="1">
    <location>
        <begin position="2"/>
        <end position="179"/>
    </location>
</feature>
<reference evidence="2 3" key="1">
    <citation type="journal article" date="2016" name="Nat. Microbiol.">
        <title>Genomic inference of the metabolism of cosmopolitan subsurface Archaea, Hadesarchaea.</title>
        <authorList>
            <person name="Baker B.J."/>
            <person name="Saw J.H."/>
            <person name="Lind A.E."/>
            <person name="Lazar C.S."/>
            <person name="Hinrichs K.-U."/>
            <person name="Teske A.P."/>
            <person name="Ettema T.J."/>
        </authorList>
    </citation>
    <scope>NUCLEOTIDE SEQUENCE [LARGE SCALE GENOMIC DNA]</scope>
</reference>
<dbReference type="AlphaFoldDB" id="A0A147K1C8"/>
<organism evidence="2 3">
    <name type="scientific">Hadarchaeum yellowstonense</name>
    <dbReference type="NCBI Taxonomy" id="1776334"/>
    <lineage>
        <taxon>Archaea</taxon>
        <taxon>Methanobacteriati</taxon>
        <taxon>Candidatus Hadarchaeota</taxon>
        <taxon>Candidatus Hadarchaeia</taxon>
        <taxon>Candidatus Hadarchaeales</taxon>
        <taxon>Candidatus Hadarchaeaceae</taxon>
        <taxon>Candidatus Hadarchaeum</taxon>
    </lineage>
</organism>
<name>A0A147K1C8_HADYE</name>
<dbReference type="PRINTS" id="PR00420">
    <property type="entry name" value="RNGMNOXGNASE"/>
</dbReference>
<accession>A0A147K1C8</accession>
<evidence type="ECO:0000313" key="3">
    <source>
        <dbReference type="Proteomes" id="UP000074294"/>
    </source>
</evidence>
<dbReference type="EMBL" id="LQMQ01000002">
    <property type="protein sequence ID" value="KUO42616.1"/>
    <property type="molecule type" value="Genomic_DNA"/>
</dbReference>
<dbReference type="InterPro" id="IPR002938">
    <property type="entry name" value="FAD-bd"/>
</dbReference>
<dbReference type="PANTHER" id="PTHR42685:SF22">
    <property type="entry name" value="CONDITIONED MEDIUM FACTOR RECEPTOR 1"/>
    <property type="match status" value="1"/>
</dbReference>
<dbReference type="GO" id="GO:0016628">
    <property type="term" value="F:oxidoreductase activity, acting on the CH-CH group of donors, NAD or NADP as acceptor"/>
    <property type="evidence" value="ECO:0007669"/>
    <property type="project" value="InterPro"/>
</dbReference>
<dbReference type="Proteomes" id="UP000074294">
    <property type="component" value="Unassembled WGS sequence"/>
</dbReference>
<dbReference type="GO" id="GO:0071949">
    <property type="term" value="F:FAD binding"/>
    <property type="evidence" value="ECO:0007669"/>
    <property type="project" value="InterPro"/>
</dbReference>
<dbReference type="InterPro" id="IPR050407">
    <property type="entry name" value="Geranylgeranyl_reductase"/>
</dbReference>
<proteinExistence type="predicted"/>
<dbReference type="InterPro" id="IPR036188">
    <property type="entry name" value="FAD/NAD-bd_sf"/>
</dbReference>
<evidence type="ECO:0000313" key="2">
    <source>
        <dbReference type="EMBL" id="KUO42616.1"/>
    </source>
</evidence>
<protein>
    <recommendedName>
        <fullName evidence="1">FAD-binding domain-containing protein</fullName>
    </recommendedName>
</protein>
<dbReference type="SUPFAM" id="SSF51905">
    <property type="entry name" value="FAD/NAD(P)-binding domain"/>
    <property type="match status" value="1"/>
</dbReference>
<sequence>MRVDVVIVGAGPAGCFVGKILAEHGLKVAIVEEHAEVGRPVCCTGIVGLEGLRELGIKPGKWALGKLRGAAIYPPSNNPIRLTRRKVEALVIDRASFDRSLANAATEAGATLLLKTRCVGLSLGSEPSVKIRGGEKNELRARVVIGADGPLSLVARRANLLIRSKYIKCAQVETKADVADDIAEVYLGRSFAPGFFGWMVKAGEVCRVGLGTATGNPKQLLEYFLFQHPVVSRRIEGGVFSQCVGLIPECLSRRIQDGAVLLVGDAAGQIKPLTGGGLYIGLSCAKMAAEAVVGAVESGKLEKLEDYQRAVMDRFGAEFTVGSRLKKFFDQMSDEDLDFLSQLLEREDIRKLVLENFDFDHHEKLFSVFLVKAPEILKSLGIRRALKYVKLLAKP</sequence>
<comment type="caution">
    <text evidence="2">The sequence shown here is derived from an EMBL/GenBank/DDBJ whole genome shotgun (WGS) entry which is preliminary data.</text>
</comment>
<dbReference type="NCBIfam" id="TIGR02032">
    <property type="entry name" value="GG-red-SF"/>
    <property type="match status" value="1"/>
</dbReference>
<dbReference type="InterPro" id="IPR011777">
    <property type="entry name" value="Geranylgeranyl_Rdtase_fam"/>
</dbReference>
<dbReference type="PANTHER" id="PTHR42685">
    <property type="entry name" value="GERANYLGERANYL DIPHOSPHATE REDUCTASE"/>
    <property type="match status" value="1"/>
</dbReference>
<dbReference type="STRING" id="1776334.APZ16_01720"/>